<evidence type="ECO:0000313" key="3">
    <source>
        <dbReference type="Proteomes" id="UP000315889"/>
    </source>
</evidence>
<protein>
    <submittedName>
        <fullName evidence="2">Uncharacterized protein</fullName>
    </submittedName>
</protein>
<evidence type="ECO:0000256" key="1">
    <source>
        <dbReference type="SAM" id="SignalP"/>
    </source>
</evidence>
<comment type="caution">
    <text evidence="2">The sequence shown here is derived from an EMBL/GenBank/DDBJ whole genome shotgun (WGS) entry which is preliminary data.</text>
</comment>
<dbReference type="EMBL" id="SHBP01000021">
    <property type="protein sequence ID" value="RZO19068.1"/>
    <property type="molecule type" value="Genomic_DNA"/>
</dbReference>
<reference evidence="2 3" key="1">
    <citation type="submission" date="2019-02" db="EMBL/GenBank/DDBJ databases">
        <title>Prokaryotic population dynamics and viral predation in marine succession experiment using metagenomics: the confinement effect.</title>
        <authorList>
            <person name="Haro-Moreno J.M."/>
            <person name="Rodriguez-Valera F."/>
            <person name="Lopez-Perez M."/>
        </authorList>
    </citation>
    <scope>NUCLEOTIDE SEQUENCE [LARGE SCALE GENOMIC DNA]</scope>
    <source>
        <strain evidence="2">MED-G170</strain>
    </source>
</reference>
<sequence length="263" mass="29537">MLKQILIVPIVALLASFSFADHHEEVDAGPSAEGADNLRAEYQFCTLNKGKTLRDVEKHAQKYGDFAGERGVKYNQSLLIPVHTGSGMGDFTHAIVGHWPNGSEMYKDWGVYLNDFQEAYPNLKSPQTCSESYATFQLKVVQAFNDTMELDMKRPVQYADCSLNEGKTIEDAVAAERAAAELVASVGLSGYSVNYIFPYLGQRDPDYDFISLFYFQNYTARGDMAFNYYKVAEEADAITGEVYSCVNPRSFAVKNFYTNWENN</sequence>
<proteinExistence type="predicted"/>
<dbReference type="AlphaFoldDB" id="A0A520MCX8"/>
<dbReference type="Proteomes" id="UP000315889">
    <property type="component" value="Unassembled WGS sequence"/>
</dbReference>
<accession>A0A520MCX8</accession>
<feature type="chain" id="PRO_5022087964" evidence="1">
    <location>
        <begin position="21"/>
        <end position="263"/>
    </location>
</feature>
<organism evidence="2 3">
    <name type="scientific">SAR92 clade bacterium</name>
    <dbReference type="NCBI Taxonomy" id="2315479"/>
    <lineage>
        <taxon>Bacteria</taxon>
        <taxon>Pseudomonadati</taxon>
        <taxon>Pseudomonadota</taxon>
        <taxon>Gammaproteobacteria</taxon>
        <taxon>Cellvibrionales</taxon>
        <taxon>Porticoccaceae</taxon>
        <taxon>SAR92 clade</taxon>
    </lineage>
</organism>
<feature type="signal peptide" evidence="1">
    <location>
        <begin position="1"/>
        <end position="20"/>
    </location>
</feature>
<keyword evidence="1" id="KW-0732">Signal</keyword>
<evidence type="ECO:0000313" key="2">
    <source>
        <dbReference type="EMBL" id="RZO19068.1"/>
    </source>
</evidence>
<name>A0A520MCX8_9GAMM</name>
<gene>
    <name evidence="2" type="ORF">EVB03_09230</name>
</gene>